<feature type="transmembrane region" description="Helical" evidence="10">
    <location>
        <begin position="312"/>
        <end position="333"/>
    </location>
</feature>
<evidence type="ECO:0000256" key="2">
    <source>
        <dbReference type="ARBA" id="ARBA00010323"/>
    </source>
</evidence>
<protein>
    <submittedName>
        <fullName evidence="11">MBOAT family protein</fullName>
    </submittedName>
</protein>
<sequence length="503" mass="57612">MLFNSYIFIFLFLPLCLGGFYLFAHRGKSVPARLWLTGFSLWFYGYFNPSYLLIMICSILFNYAVFKGMELAGRKSPKWRRPVMIFGVAANLAVLFYFKYYDFFVENVNAVFGTSFVLKGILLPLGISFFTFQQIGFVVDAYRGEVKNCSFLDYALFVSFFPQLIAGPIVSQAEMLPQFAQIGKKKLDLEKFTAGIYLFTLGMVKKVLVADTFGLAVDWGYSNIPALSSVDSLLLVFFYSIQLYFDFSGYCDMARGLAWLFGMEIPVNFNSPYKAVNIIDFWRRWHITLSRFFRQYVYIPLGGNRKGRPRMYANLILIFLLSGIWHGAGWTFVTWGAAQGVLYIITRAWQLYRKDHPKPGTATASPFPHRLVMAAGTLFTFCYYSFACVFFRSETMTQAFAVFRRLFTGSVAIPSASFLEGFNLDEFWYVIKLLHLDTLPYSELYLPAIITLTTLLVIFLAPNAGQCAERFRPRISNALLTAFLFLWCVLSLSGVSSFLYFNF</sequence>
<evidence type="ECO:0000313" key="11">
    <source>
        <dbReference type="EMBL" id="HJC86412.1"/>
    </source>
</evidence>
<gene>
    <name evidence="11" type="ORF">H9926_00130</name>
</gene>
<comment type="subcellular location">
    <subcellularLocation>
        <location evidence="1">Cell membrane</location>
        <topology evidence="1">Multi-pass membrane protein</topology>
    </subcellularLocation>
</comment>
<comment type="caution">
    <text evidence="11">The sequence shown here is derived from an EMBL/GenBank/DDBJ whole genome shotgun (WGS) entry which is preliminary data.</text>
</comment>
<feature type="transmembrane region" description="Helical" evidence="10">
    <location>
        <begin position="224"/>
        <end position="245"/>
    </location>
</feature>
<feature type="transmembrane region" description="Helical" evidence="10">
    <location>
        <begin position="6"/>
        <end position="23"/>
    </location>
</feature>
<dbReference type="InterPro" id="IPR028362">
    <property type="entry name" value="AlgI"/>
</dbReference>
<evidence type="ECO:0000256" key="3">
    <source>
        <dbReference type="ARBA" id="ARBA00022475"/>
    </source>
</evidence>
<dbReference type="Proteomes" id="UP000823922">
    <property type="component" value="Unassembled WGS sequence"/>
</dbReference>
<dbReference type="EMBL" id="DWVS01000005">
    <property type="protein sequence ID" value="HJC86412.1"/>
    <property type="molecule type" value="Genomic_DNA"/>
</dbReference>
<keyword evidence="8 9" id="KW-0012">Acyltransferase</keyword>
<keyword evidence="6 10" id="KW-1133">Transmembrane helix</keyword>
<evidence type="ECO:0000313" key="12">
    <source>
        <dbReference type="Proteomes" id="UP000823922"/>
    </source>
</evidence>
<dbReference type="AlphaFoldDB" id="A0A9D2TPZ3"/>
<keyword evidence="3 9" id="KW-1003">Cell membrane</keyword>
<reference evidence="11" key="1">
    <citation type="journal article" date="2021" name="PeerJ">
        <title>Extensive microbial diversity within the chicken gut microbiome revealed by metagenomics and culture.</title>
        <authorList>
            <person name="Gilroy R."/>
            <person name="Ravi A."/>
            <person name="Getino M."/>
            <person name="Pursley I."/>
            <person name="Horton D.L."/>
            <person name="Alikhan N.F."/>
            <person name="Baker D."/>
            <person name="Gharbi K."/>
            <person name="Hall N."/>
            <person name="Watson M."/>
            <person name="Adriaenssens E.M."/>
            <person name="Foster-Nyarko E."/>
            <person name="Jarju S."/>
            <person name="Secka A."/>
            <person name="Antonio M."/>
            <person name="Oren A."/>
            <person name="Chaudhuri R.R."/>
            <person name="La Ragione R."/>
            <person name="Hildebrand F."/>
            <person name="Pallen M.J."/>
        </authorList>
    </citation>
    <scope>NUCLEOTIDE SEQUENCE</scope>
    <source>
        <strain evidence="11">ChiBcec1-1630</strain>
    </source>
</reference>
<reference evidence="11" key="2">
    <citation type="submission" date="2021-04" db="EMBL/GenBank/DDBJ databases">
        <authorList>
            <person name="Gilroy R."/>
        </authorList>
    </citation>
    <scope>NUCLEOTIDE SEQUENCE</scope>
    <source>
        <strain evidence="11">ChiBcec1-1630</strain>
    </source>
</reference>
<keyword evidence="5 10" id="KW-0812">Transmembrane</keyword>
<comment type="similarity">
    <text evidence="2 9">Belongs to the membrane-bound acyltransferase family.</text>
</comment>
<dbReference type="GO" id="GO:0005886">
    <property type="term" value="C:plasma membrane"/>
    <property type="evidence" value="ECO:0007669"/>
    <property type="project" value="UniProtKB-SubCell"/>
</dbReference>
<dbReference type="GO" id="GO:0016746">
    <property type="term" value="F:acyltransferase activity"/>
    <property type="evidence" value="ECO:0007669"/>
    <property type="project" value="UniProtKB-KW"/>
</dbReference>
<evidence type="ECO:0000256" key="4">
    <source>
        <dbReference type="ARBA" id="ARBA00022679"/>
    </source>
</evidence>
<feature type="transmembrane region" description="Helical" evidence="10">
    <location>
        <begin position="83"/>
        <end position="101"/>
    </location>
</feature>
<evidence type="ECO:0000256" key="9">
    <source>
        <dbReference type="PIRNR" id="PIRNR016636"/>
    </source>
</evidence>
<keyword evidence="4 9" id="KW-0808">Transferase</keyword>
<feature type="transmembrane region" description="Helical" evidence="10">
    <location>
        <begin position="121"/>
        <end position="139"/>
    </location>
</feature>
<feature type="transmembrane region" description="Helical" evidence="10">
    <location>
        <begin position="444"/>
        <end position="465"/>
    </location>
</feature>
<feature type="transmembrane region" description="Helical" evidence="10">
    <location>
        <begin position="53"/>
        <end position="71"/>
    </location>
</feature>
<keyword evidence="7 9" id="KW-0472">Membrane</keyword>
<dbReference type="PANTHER" id="PTHR13285">
    <property type="entry name" value="ACYLTRANSFERASE"/>
    <property type="match status" value="1"/>
</dbReference>
<dbReference type="PIRSF" id="PIRSF016636">
    <property type="entry name" value="AlgI_DltB"/>
    <property type="match status" value="1"/>
</dbReference>
<evidence type="ECO:0000256" key="8">
    <source>
        <dbReference type="ARBA" id="ARBA00023315"/>
    </source>
</evidence>
<evidence type="ECO:0000256" key="6">
    <source>
        <dbReference type="ARBA" id="ARBA00022989"/>
    </source>
</evidence>
<evidence type="ECO:0000256" key="5">
    <source>
        <dbReference type="ARBA" id="ARBA00022692"/>
    </source>
</evidence>
<dbReference type="InterPro" id="IPR024194">
    <property type="entry name" value="Ac/AlaTfrase_AlgI/DltB"/>
</dbReference>
<dbReference type="InterPro" id="IPR004299">
    <property type="entry name" value="MBOAT_fam"/>
</dbReference>
<name>A0A9D2TPZ3_9FIRM</name>
<dbReference type="PIRSF" id="PIRSF500217">
    <property type="entry name" value="AlgI"/>
    <property type="match status" value="1"/>
</dbReference>
<evidence type="ECO:0000256" key="7">
    <source>
        <dbReference type="ARBA" id="ARBA00023136"/>
    </source>
</evidence>
<dbReference type="GO" id="GO:0042121">
    <property type="term" value="P:alginic acid biosynthetic process"/>
    <property type="evidence" value="ECO:0007669"/>
    <property type="project" value="InterPro"/>
</dbReference>
<feature type="transmembrane region" description="Helical" evidence="10">
    <location>
        <begin position="403"/>
        <end position="424"/>
    </location>
</feature>
<dbReference type="InterPro" id="IPR051085">
    <property type="entry name" value="MB_O-acyltransferase"/>
</dbReference>
<dbReference type="Pfam" id="PF03062">
    <property type="entry name" value="MBOAT"/>
    <property type="match status" value="1"/>
</dbReference>
<evidence type="ECO:0000256" key="1">
    <source>
        <dbReference type="ARBA" id="ARBA00004651"/>
    </source>
</evidence>
<accession>A0A9D2TPZ3</accession>
<feature type="transmembrane region" description="Helical" evidence="10">
    <location>
        <begin position="477"/>
        <end position="501"/>
    </location>
</feature>
<organism evidence="11 12">
    <name type="scientific">Candidatus Eisenbergiella intestinigallinarum</name>
    <dbReference type="NCBI Taxonomy" id="2838549"/>
    <lineage>
        <taxon>Bacteria</taxon>
        <taxon>Bacillati</taxon>
        <taxon>Bacillota</taxon>
        <taxon>Clostridia</taxon>
        <taxon>Lachnospirales</taxon>
        <taxon>Lachnospiraceae</taxon>
        <taxon>Eisenbergiella</taxon>
    </lineage>
</organism>
<proteinExistence type="inferred from homology"/>
<feature type="transmembrane region" description="Helical" evidence="10">
    <location>
        <begin position="371"/>
        <end position="391"/>
    </location>
</feature>
<dbReference type="PANTHER" id="PTHR13285:SF23">
    <property type="entry name" value="TEICHOIC ACID D-ALANYLTRANSFERASE"/>
    <property type="match status" value="1"/>
</dbReference>
<evidence type="ECO:0000256" key="10">
    <source>
        <dbReference type="SAM" id="Phobius"/>
    </source>
</evidence>